<dbReference type="AlphaFoldDB" id="A0A918HI70"/>
<reference evidence="2" key="2">
    <citation type="submission" date="2020-09" db="EMBL/GenBank/DDBJ databases">
        <authorList>
            <person name="Sun Q."/>
            <person name="Ohkuma M."/>
        </authorList>
    </citation>
    <scope>NUCLEOTIDE SEQUENCE</scope>
    <source>
        <strain evidence="2">JCM 3172</strain>
    </source>
</reference>
<dbReference type="Proteomes" id="UP000619486">
    <property type="component" value="Unassembled WGS sequence"/>
</dbReference>
<dbReference type="EMBL" id="BMQQ01000055">
    <property type="protein sequence ID" value="GGT66002.1"/>
    <property type="molecule type" value="Genomic_DNA"/>
</dbReference>
<dbReference type="GO" id="GO:0006355">
    <property type="term" value="P:regulation of DNA-templated transcription"/>
    <property type="evidence" value="ECO:0007669"/>
    <property type="project" value="InterPro"/>
</dbReference>
<feature type="domain" description="Ribbon-helix-helix protein CopG" evidence="1">
    <location>
        <begin position="20"/>
        <end position="56"/>
    </location>
</feature>
<evidence type="ECO:0000313" key="3">
    <source>
        <dbReference type="Proteomes" id="UP000619486"/>
    </source>
</evidence>
<dbReference type="Pfam" id="PF01402">
    <property type="entry name" value="RHH_1"/>
    <property type="match status" value="1"/>
</dbReference>
<proteinExistence type="predicted"/>
<evidence type="ECO:0000313" key="2">
    <source>
        <dbReference type="EMBL" id="GGT66002.1"/>
    </source>
</evidence>
<protein>
    <recommendedName>
        <fullName evidence="1">Ribbon-helix-helix protein CopG domain-containing protein</fullName>
    </recommendedName>
</protein>
<gene>
    <name evidence="2" type="ORF">GCM10014713_68400</name>
</gene>
<name>A0A918HI70_9ACTN</name>
<dbReference type="InterPro" id="IPR002145">
    <property type="entry name" value="CopG"/>
</dbReference>
<sequence>MTQPREGDVYNGYHTFMGLKRTTVYADAEDLAIIKEAAGREGIAEAEIIREAIHLAALAKRVWDTPLALPTFRSEGSDADEEARSPLERIWDAKARAYEETKRRPQA</sequence>
<keyword evidence="3" id="KW-1185">Reference proteome</keyword>
<organism evidence="2 3">
    <name type="scientific">Streptomyces purpureus</name>
    <dbReference type="NCBI Taxonomy" id="1951"/>
    <lineage>
        <taxon>Bacteria</taxon>
        <taxon>Bacillati</taxon>
        <taxon>Actinomycetota</taxon>
        <taxon>Actinomycetes</taxon>
        <taxon>Kitasatosporales</taxon>
        <taxon>Streptomycetaceae</taxon>
        <taxon>Streptomyces</taxon>
    </lineage>
</organism>
<reference evidence="2" key="1">
    <citation type="journal article" date="2014" name="Int. J. Syst. Evol. Microbiol.">
        <title>Complete genome sequence of Corynebacterium casei LMG S-19264T (=DSM 44701T), isolated from a smear-ripened cheese.</title>
        <authorList>
            <consortium name="US DOE Joint Genome Institute (JGI-PGF)"/>
            <person name="Walter F."/>
            <person name="Albersmeier A."/>
            <person name="Kalinowski J."/>
            <person name="Ruckert C."/>
        </authorList>
    </citation>
    <scope>NUCLEOTIDE SEQUENCE</scope>
    <source>
        <strain evidence="2">JCM 3172</strain>
    </source>
</reference>
<accession>A0A918HI70</accession>
<dbReference type="CDD" id="cd21631">
    <property type="entry name" value="RHH_CopG_NikR-like"/>
    <property type="match status" value="1"/>
</dbReference>
<comment type="caution">
    <text evidence="2">The sequence shown here is derived from an EMBL/GenBank/DDBJ whole genome shotgun (WGS) entry which is preliminary data.</text>
</comment>
<evidence type="ECO:0000259" key="1">
    <source>
        <dbReference type="Pfam" id="PF01402"/>
    </source>
</evidence>